<organism evidence="2 3">
    <name type="scientific">Collichthys lucidus</name>
    <name type="common">Big head croaker</name>
    <name type="synonym">Sciaena lucida</name>
    <dbReference type="NCBI Taxonomy" id="240159"/>
    <lineage>
        <taxon>Eukaryota</taxon>
        <taxon>Metazoa</taxon>
        <taxon>Chordata</taxon>
        <taxon>Craniata</taxon>
        <taxon>Vertebrata</taxon>
        <taxon>Euteleostomi</taxon>
        <taxon>Actinopterygii</taxon>
        <taxon>Neopterygii</taxon>
        <taxon>Teleostei</taxon>
        <taxon>Neoteleostei</taxon>
        <taxon>Acanthomorphata</taxon>
        <taxon>Eupercaria</taxon>
        <taxon>Sciaenidae</taxon>
        <taxon>Collichthys</taxon>
    </lineage>
</organism>
<reference evidence="2 3" key="1">
    <citation type="submission" date="2019-01" db="EMBL/GenBank/DDBJ databases">
        <title>Genome Assembly of Collichthys lucidus.</title>
        <authorList>
            <person name="Cai M."/>
            <person name="Xiao S."/>
        </authorList>
    </citation>
    <scope>NUCLEOTIDE SEQUENCE [LARGE SCALE GENOMIC DNA]</scope>
    <source>
        <strain evidence="2">JT15FE1705JMU</strain>
        <tissue evidence="2">Muscle</tissue>
    </source>
</reference>
<evidence type="ECO:0000313" key="2">
    <source>
        <dbReference type="EMBL" id="TKS65808.1"/>
    </source>
</evidence>
<feature type="compositionally biased region" description="Low complexity" evidence="1">
    <location>
        <begin position="70"/>
        <end position="84"/>
    </location>
</feature>
<feature type="compositionally biased region" description="Basic and acidic residues" evidence="1">
    <location>
        <begin position="51"/>
        <end position="60"/>
    </location>
</feature>
<evidence type="ECO:0000313" key="3">
    <source>
        <dbReference type="Proteomes" id="UP000298787"/>
    </source>
</evidence>
<dbReference type="EMBL" id="ML241098">
    <property type="protein sequence ID" value="TKS65808.1"/>
    <property type="molecule type" value="Genomic_DNA"/>
</dbReference>
<accession>A0A4U5TX20</accession>
<keyword evidence="3" id="KW-1185">Reference proteome</keyword>
<evidence type="ECO:0000256" key="1">
    <source>
        <dbReference type="SAM" id="MobiDB-lite"/>
    </source>
</evidence>
<sequence length="248" mass="26587">MIGGSIPGSSGLHVEVSLGKTLSPKLLPKTALRFEDGEIDSSLPVRKERRKMAASDLEGRKSRRVSSQNLPDLLSSSAGSSPSTSPTPPTFLSPSTTNKPLSPAISSASSPSPTAGLGSRASSPLPSDLGSPASSPPGSQRGSPVLPLTAPMVPRPRIWRPRRRPARKFSAIMEPRSRSFLSHHMSSLGLSRRSRLFSKASSISEDPPACRSVPDQHRPAQTNSDQLRPTQTSTDQHRPTQTFRLIDY</sequence>
<protein>
    <submittedName>
        <fullName evidence="2">Uncharacterized protein</fullName>
    </submittedName>
</protein>
<feature type="region of interest" description="Disordered" evidence="1">
    <location>
        <begin position="198"/>
        <end position="248"/>
    </location>
</feature>
<feature type="compositionally biased region" description="Polar residues" evidence="1">
    <location>
        <begin position="132"/>
        <end position="142"/>
    </location>
</feature>
<feature type="compositionally biased region" description="Basic residues" evidence="1">
    <location>
        <begin position="157"/>
        <end position="167"/>
    </location>
</feature>
<proteinExistence type="predicted"/>
<dbReference type="STRING" id="240159.A0A4U5TX20"/>
<feature type="compositionally biased region" description="Polar residues" evidence="1">
    <location>
        <begin position="219"/>
        <end position="248"/>
    </location>
</feature>
<feature type="compositionally biased region" description="Low complexity" evidence="1">
    <location>
        <begin position="92"/>
        <end position="119"/>
    </location>
</feature>
<gene>
    <name evidence="2" type="ORF">D9C73_028383</name>
</gene>
<name>A0A4U5TX20_COLLU</name>
<dbReference type="Proteomes" id="UP000298787">
    <property type="component" value="Unassembled WGS sequence"/>
</dbReference>
<dbReference type="AlphaFoldDB" id="A0A4U5TX20"/>
<feature type="region of interest" description="Disordered" evidence="1">
    <location>
        <begin position="36"/>
        <end position="170"/>
    </location>
</feature>